<evidence type="ECO:0000256" key="5">
    <source>
        <dbReference type="ARBA" id="ARBA00022723"/>
    </source>
</evidence>
<dbReference type="FunFam" id="3.40.190.80:FF:000002">
    <property type="entry name" value="Inositol-1-monophosphatase"/>
    <property type="match status" value="1"/>
</dbReference>
<evidence type="ECO:0000256" key="3">
    <source>
        <dbReference type="ARBA" id="ARBA00005152"/>
    </source>
</evidence>
<keyword evidence="11" id="KW-1185">Reference proteome</keyword>
<comment type="caution">
    <text evidence="10">The sequence shown here is derived from an EMBL/GenBank/DDBJ whole genome shotgun (WGS) entry which is preliminary data.</text>
</comment>
<evidence type="ECO:0000256" key="2">
    <source>
        <dbReference type="ARBA" id="ARBA00001946"/>
    </source>
</evidence>
<evidence type="ECO:0000256" key="1">
    <source>
        <dbReference type="ARBA" id="ARBA00001033"/>
    </source>
</evidence>
<feature type="binding site" evidence="8">
    <location>
        <position position="92"/>
    </location>
    <ligand>
        <name>Mg(2+)</name>
        <dbReference type="ChEBI" id="CHEBI:18420"/>
        <label>1</label>
        <note>catalytic</note>
    </ligand>
</feature>
<dbReference type="GO" id="GO:0008934">
    <property type="term" value="F:inositol monophosphate 1-phosphatase activity"/>
    <property type="evidence" value="ECO:0007669"/>
    <property type="project" value="InterPro"/>
</dbReference>
<dbReference type="CDD" id="cd01639">
    <property type="entry name" value="IMPase"/>
    <property type="match status" value="1"/>
</dbReference>
<dbReference type="AlphaFoldDB" id="A0AAV2HUJ0"/>
<accession>A0AAV2HUJ0</accession>
<protein>
    <recommendedName>
        <fullName evidence="9">Inositol-1-monophosphatase</fullName>
        <ecNumber evidence="9">3.1.3.25</ecNumber>
    </recommendedName>
</protein>
<dbReference type="InterPro" id="IPR000760">
    <property type="entry name" value="Inositol_monophosphatase-like"/>
</dbReference>
<evidence type="ECO:0000313" key="11">
    <source>
        <dbReference type="Proteomes" id="UP001497497"/>
    </source>
</evidence>
<dbReference type="Gene3D" id="3.30.540.10">
    <property type="entry name" value="Fructose-1,6-Bisphosphatase, subunit A, domain 1"/>
    <property type="match status" value="1"/>
</dbReference>
<comment type="catalytic activity">
    <reaction evidence="1 9">
        <text>a myo-inositol phosphate + H2O = myo-inositol + phosphate</text>
        <dbReference type="Rhea" id="RHEA:24056"/>
        <dbReference type="ChEBI" id="CHEBI:15377"/>
        <dbReference type="ChEBI" id="CHEBI:17268"/>
        <dbReference type="ChEBI" id="CHEBI:43474"/>
        <dbReference type="ChEBI" id="CHEBI:84139"/>
        <dbReference type="EC" id="3.1.3.25"/>
    </reaction>
</comment>
<feature type="binding site" evidence="8">
    <location>
        <position position="71"/>
    </location>
    <ligand>
        <name>Mg(2+)</name>
        <dbReference type="ChEBI" id="CHEBI:18420"/>
        <label>1</label>
        <note>catalytic</note>
    </ligand>
</feature>
<organism evidence="10 11">
    <name type="scientific">Lymnaea stagnalis</name>
    <name type="common">Great pond snail</name>
    <name type="synonym">Helix stagnalis</name>
    <dbReference type="NCBI Taxonomy" id="6523"/>
    <lineage>
        <taxon>Eukaryota</taxon>
        <taxon>Metazoa</taxon>
        <taxon>Spiralia</taxon>
        <taxon>Lophotrochozoa</taxon>
        <taxon>Mollusca</taxon>
        <taxon>Gastropoda</taxon>
        <taxon>Heterobranchia</taxon>
        <taxon>Euthyneura</taxon>
        <taxon>Panpulmonata</taxon>
        <taxon>Hygrophila</taxon>
        <taxon>Lymnaeoidea</taxon>
        <taxon>Lymnaeidae</taxon>
        <taxon>Lymnaea</taxon>
    </lineage>
</organism>
<dbReference type="Pfam" id="PF00459">
    <property type="entry name" value="Inositol_P"/>
    <property type="match status" value="1"/>
</dbReference>
<dbReference type="GO" id="GO:0007165">
    <property type="term" value="P:signal transduction"/>
    <property type="evidence" value="ECO:0007669"/>
    <property type="project" value="TreeGrafter"/>
</dbReference>
<comment type="cofactor">
    <cofactor evidence="2 8 9">
        <name>Mg(2+)</name>
        <dbReference type="ChEBI" id="CHEBI:18420"/>
    </cofactor>
</comment>
<dbReference type="SUPFAM" id="SSF56655">
    <property type="entry name" value="Carbohydrate phosphatase"/>
    <property type="match status" value="1"/>
</dbReference>
<evidence type="ECO:0000256" key="7">
    <source>
        <dbReference type="ARBA" id="ARBA00022842"/>
    </source>
</evidence>
<comment type="pathway">
    <text evidence="3 9">Polyol metabolism; myo-inositol biosynthesis; myo-inositol from D-glucose 6-phosphate: step 2/2.</text>
</comment>
<gene>
    <name evidence="10" type="ORF">GSLYS_00011052001</name>
</gene>
<dbReference type="PROSITE" id="PS00629">
    <property type="entry name" value="IMP_1"/>
    <property type="match status" value="1"/>
</dbReference>
<dbReference type="FunFam" id="3.30.540.10:FF:000004">
    <property type="entry name" value="Inositol-1-monophosphatase"/>
    <property type="match status" value="1"/>
</dbReference>
<dbReference type="PRINTS" id="PR00378">
    <property type="entry name" value="LIIMPHPHTASE"/>
</dbReference>
<keyword evidence="7 8" id="KW-0460">Magnesium</keyword>
<evidence type="ECO:0000256" key="9">
    <source>
        <dbReference type="RuleBase" id="RU364068"/>
    </source>
</evidence>
<evidence type="ECO:0000256" key="8">
    <source>
        <dbReference type="PIRSR" id="PIRSR600760-2"/>
    </source>
</evidence>
<dbReference type="GO" id="GO:0046854">
    <property type="term" value="P:phosphatidylinositol phosphate biosynthetic process"/>
    <property type="evidence" value="ECO:0007669"/>
    <property type="project" value="InterPro"/>
</dbReference>
<evidence type="ECO:0000313" key="10">
    <source>
        <dbReference type="EMBL" id="CAL1537139.1"/>
    </source>
</evidence>
<dbReference type="Proteomes" id="UP001497497">
    <property type="component" value="Unassembled WGS sequence"/>
</dbReference>
<dbReference type="Gene3D" id="3.40.190.80">
    <property type="match status" value="1"/>
</dbReference>
<dbReference type="EC" id="3.1.3.25" evidence="9"/>
<feature type="binding site" evidence="8">
    <location>
        <position position="221"/>
    </location>
    <ligand>
        <name>Mg(2+)</name>
        <dbReference type="ChEBI" id="CHEBI:18420"/>
        <label>1</label>
        <note>catalytic</note>
    </ligand>
</feature>
<dbReference type="InterPro" id="IPR020583">
    <property type="entry name" value="Inositol_monoP_metal-BS"/>
</dbReference>
<sequence length="275" mass="29932">MSENDYQEMYDLALDLAKQAGQMIKDAFDKEKLVDTKLSAADLVTETDQAVEKLVKILIKAKFPNHKFIGEESTSETGEKCEFTNDPTWIIDPVDGTTNFVHSIPEVSFSLGVTVNKIPVIGVVYIPMKEELFTARQGQGAFLNGRKLSANGTKDLSKSVVIMEGGSSRDPGIVDAKIKNIHSMVTNSHGVRAYGSAALNLSYIAAGRGDAYVEYGIHVWDFIAGALIAREAGAVVTDPTGSELDYMHRRVLCACTAELGKQISSLLVHLDMGWD</sequence>
<dbReference type="GO" id="GO:0046872">
    <property type="term" value="F:metal ion binding"/>
    <property type="evidence" value="ECO:0007669"/>
    <property type="project" value="UniProtKB-KW"/>
</dbReference>
<dbReference type="InterPro" id="IPR020552">
    <property type="entry name" value="Inositol_monoPase_Li-sen"/>
</dbReference>
<dbReference type="PANTHER" id="PTHR20854:SF4">
    <property type="entry name" value="INOSITOL-1-MONOPHOSPHATASE-RELATED"/>
    <property type="match status" value="1"/>
</dbReference>
<reference evidence="10 11" key="1">
    <citation type="submission" date="2024-04" db="EMBL/GenBank/DDBJ databases">
        <authorList>
            <consortium name="Genoscope - CEA"/>
            <person name="William W."/>
        </authorList>
    </citation>
    <scope>NUCLEOTIDE SEQUENCE [LARGE SCALE GENOMIC DNA]</scope>
</reference>
<dbReference type="PRINTS" id="PR00377">
    <property type="entry name" value="IMPHPHTASES"/>
</dbReference>
<dbReference type="EMBL" id="CAXITT010000251">
    <property type="protein sequence ID" value="CAL1537139.1"/>
    <property type="molecule type" value="Genomic_DNA"/>
</dbReference>
<keyword evidence="5 8" id="KW-0479">Metal-binding</keyword>
<comment type="similarity">
    <text evidence="4 9">Belongs to the inositol monophosphatase superfamily.</text>
</comment>
<name>A0AAV2HUJ0_LYMST</name>
<proteinExistence type="inferred from homology"/>
<dbReference type="PANTHER" id="PTHR20854">
    <property type="entry name" value="INOSITOL MONOPHOSPHATASE"/>
    <property type="match status" value="1"/>
</dbReference>
<feature type="binding site" evidence="8">
    <location>
        <position position="95"/>
    </location>
    <ligand>
        <name>Mg(2+)</name>
        <dbReference type="ChEBI" id="CHEBI:18420"/>
        <label>1</label>
        <note>catalytic</note>
    </ligand>
</feature>
<evidence type="ECO:0000256" key="4">
    <source>
        <dbReference type="ARBA" id="ARBA00009759"/>
    </source>
</evidence>
<keyword evidence="6 9" id="KW-0378">Hydrolase</keyword>
<dbReference type="GO" id="GO:0006020">
    <property type="term" value="P:inositol metabolic process"/>
    <property type="evidence" value="ECO:0007669"/>
    <property type="project" value="TreeGrafter"/>
</dbReference>
<dbReference type="InterPro" id="IPR033942">
    <property type="entry name" value="IMPase"/>
</dbReference>
<evidence type="ECO:0000256" key="6">
    <source>
        <dbReference type="ARBA" id="ARBA00022801"/>
    </source>
</evidence>